<dbReference type="AlphaFoldDB" id="A0A6J4RNL4"/>
<evidence type="ECO:0000313" key="2">
    <source>
        <dbReference type="EMBL" id="CAA9473671.1"/>
    </source>
</evidence>
<organism evidence="2">
    <name type="scientific">uncultured Solirubrobacteraceae bacterium</name>
    <dbReference type="NCBI Taxonomy" id="1162706"/>
    <lineage>
        <taxon>Bacteria</taxon>
        <taxon>Bacillati</taxon>
        <taxon>Actinomycetota</taxon>
        <taxon>Thermoleophilia</taxon>
        <taxon>Solirubrobacterales</taxon>
        <taxon>Solirubrobacteraceae</taxon>
        <taxon>environmental samples</taxon>
    </lineage>
</organism>
<name>A0A6J4RNL4_9ACTN</name>
<dbReference type="EC" id="1.2.1.88" evidence="2"/>
<gene>
    <name evidence="2" type="ORF">AVDCRST_MAG69-265</name>
</gene>
<feature type="region of interest" description="Disordered" evidence="1">
    <location>
        <begin position="23"/>
        <end position="121"/>
    </location>
</feature>
<reference evidence="2" key="1">
    <citation type="submission" date="2020-02" db="EMBL/GenBank/DDBJ databases">
        <authorList>
            <person name="Meier V. D."/>
        </authorList>
    </citation>
    <scope>NUCLEOTIDE SEQUENCE</scope>
    <source>
        <strain evidence="2">AVDCRST_MAG69</strain>
    </source>
</reference>
<dbReference type="EMBL" id="CADCVP010000037">
    <property type="protein sequence ID" value="CAA9473671.1"/>
    <property type="molecule type" value="Genomic_DNA"/>
</dbReference>
<dbReference type="GO" id="GO:0004657">
    <property type="term" value="F:proline dehydrogenase activity"/>
    <property type="evidence" value="ECO:0007669"/>
    <property type="project" value="UniProtKB-EC"/>
</dbReference>
<evidence type="ECO:0000256" key="1">
    <source>
        <dbReference type="SAM" id="MobiDB-lite"/>
    </source>
</evidence>
<dbReference type="GO" id="GO:0003842">
    <property type="term" value="F:L-glutamate gamma-semialdehyde dehydrogenase activity"/>
    <property type="evidence" value="ECO:0007669"/>
    <property type="project" value="UniProtKB-EC"/>
</dbReference>
<feature type="non-terminal residue" evidence="2">
    <location>
        <position position="1"/>
    </location>
</feature>
<accession>A0A6J4RNL4</accession>
<dbReference type="EC" id="1.5.5.2" evidence="2"/>
<protein>
    <submittedName>
        <fullName evidence="2">Proline dehydrogenase / Delta-1-pyrroline-5-carboxylate dehydrogenase</fullName>
        <ecNumber evidence="2">1.2.1.88</ecNumber>
        <ecNumber evidence="2">1.5.5.2</ecNumber>
    </submittedName>
</protein>
<feature type="non-terminal residue" evidence="2">
    <location>
        <position position="121"/>
    </location>
</feature>
<proteinExistence type="predicted"/>
<sequence length="121" mass="12910">WPSICRRTHPCCTRRSSGRCWRWSASAESRRRATGWTRRITRSPAGCSPATRMSSPGSWSARRSATSTSTARSPARWSADSPSAATGDPAPEPGPAGPATCSSSRRRARSRKAPCATASCS</sequence>
<keyword evidence="2" id="KW-0560">Oxidoreductase</keyword>
<feature type="compositionally biased region" description="Low complexity" evidence="1">
    <location>
        <begin position="58"/>
        <end position="89"/>
    </location>
</feature>